<organism evidence="2 3">
    <name type="scientific">Aspergillus chevalieri</name>
    <name type="common">Eurotium chevalieri</name>
    <dbReference type="NCBI Taxonomy" id="182096"/>
    <lineage>
        <taxon>Eukaryota</taxon>
        <taxon>Fungi</taxon>
        <taxon>Dikarya</taxon>
        <taxon>Ascomycota</taxon>
        <taxon>Pezizomycotina</taxon>
        <taxon>Eurotiomycetes</taxon>
        <taxon>Eurotiomycetidae</taxon>
        <taxon>Eurotiales</taxon>
        <taxon>Aspergillaceae</taxon>
        <taxon>Aspergillus</taxon>
        <taxon>Aspergillus subgen. Aspergillus</taxon>
    </lineage>
</organism>
<protein>
    <recommendedName>
        <fullName evidence="1">Shikimate dehydrogenase substrate binding N-terminal domain-containing protein</fullName>
    </recommendedName>
</protein>
<reference evidence="2" key="2">
    <citation type="submission" date="2021-02" db="EMBL/GenBank/DDBJ databases">
        <title>Aspergillus chevalieri M1 genome sequence.</title>
        <authorList>
            <person name="Kadooka C."/>
            <person name="Mori K."/>
            <person name="Futagami T."/>
        </authorList>
    </citation>
    <scope>NUCLEOTIDE SEQUENCE</scope>
    <source>
        <strain evidence="2">M1</strain>
    </source>
</reference>
<dbReference type="KEGG" id="ache:ACHE_80025A"/>
<dbReference type="InterPro" id="IPR046346">
    <property type="entry name" value="Aminoacid_DH-like_N_sf"/>
</dbReference>
<dbReference type="Gene3D" id="3.40.50.10860">
    <property type="entry name" value="Leucine Dehydrogenase, chain A, domain 1"/>
    <property type="match status" value="1"/>
</dbReference>
<dbReference type="SUPFAM" id="SSF51735">
    <property type="entry name" value="NAD(P)-binding Rossmann-fold domains"/>
    <property type="match status" value="1"/>
</dbReference>
<evidence type="ECO:0000259" key="1">
    <source>
        <dbReference type="Pfam" id="PF08501"/>
    </source>
</evidence>
<dbReference type="GeneID" id="66986474"/>
<dbReference type="CDD" id="cd01065">
    <property type="entry name" value="NAD_bind_Shikimate_DH"/>
    <property type="match status" value="1"/>
</dbReference>
<dbReference type="GO" id="GO:0004764">
    <property type="term" value="F:shikimate 3-dehydrogenase (NADP+) activity"/>
    <property type="evidence" value="ECO:0007669"/>
    <property type="project" value="InterPro"/>
</dbReference>
<proteinExistence type="predicted"/>
<dbReference type="GO" id="GO:0019632">
    <property type="term" value="P:shikimate metabolic process"/>
    <property type="evidence" value="ECO:0007669"/>
    <property type="project" value="TreeGrafter"/>
</dbReference>
<dbReference type="AlphaFoldDB" id="A0A7R7VWS9"/>
<dbReference type="EMBL" id="AP024423">
    <property type="protein sequence ID" value="BCR92125.1"/>
    <property type="molecule type" value="Genomic_DNA"/>
</dbReference>
<dbReference type="Pfam" id="PF08501">
    <property type="entry name" value="Shikimate_dh_N"/>
    <property type="match status" value="1"/>
</dbReference>
<dbReference type="Gene3D" id="3.40.50.720">
    <property type="entry name" value="NAD(P)-binding Rossmann-like Domain"/>
    <property type="match status" value="1"/>
</dbReference>
<dbReference type="InterPro" id="IPR036291">
    <property type="entry name" value="NAD(P)-bd_dom_sf"/>
</dbReference>
<dbReference type="Proteomes" id="UP000637239">
    <property type="component" value="Chromosome 8"/>
</dbReference>
<sequence length="300" mass="33286">MENDQREFAYLVGVGVSHSIAPPMHEFIARSLGYNWRFLAQECPTVENAMELFRKPTFAGGVVTMPYKTMIMAHLDGLDDYCVKIGACNTVYRATDDSLHGTNTDWRGIKSCLTSASEEGKGRPALIIGAGGACRAAVYALYEELGCTPIYVVNRDEGEVRTLLEDTKRYGDGLKIAHLRTVEEATSLAKVPYYIVGTVPDSEPQTSTEIAARDILVTILSSSPEKGVLLDMCFKPRRTRTLKLGEQYGWTTVEGTGIIAHQIDEQYRLWCGEQYSKRIPRQEAWGVLQTAAEESPAINF</sequence>
<evidence type="ECO:0000313" key="3">
    <source>
        <dbReference type="Proteomes" id="UP000637239"/>
    </source>
</evidence>
<evidence type="ECO:0000313" key="2">
    <source>
        <dbReference type="EMBL" id="BCR92125.1"/>
    </source>
</evidence>
<gene>
    <name evidence="2" type="ORF">ACHE_80025A</name>
</gene>
<dbReference type="PANTHER" id="PTHR21089">
    <property type="entry name" value="SHIKIMATE DEHYDROGENASE"/>
    <property type="match status" value="1"/>
</dbReference>
<feature type="domain" description="Shikimate dehydrogenase substrate binding N-terminal" evidence="1">
    <location>
        <begin position="11"/>
        <end position="91"/>
    </location>
</feature>
<accession>A0A7R7VWS9</accession>
<dbReference type="GO" id="GO:0009423">
    <property type="term" value="P:chorismate biosynthetic process"/>
    <property type="evidence" value="ECO:0007669"/>
    <property type="project" value="TreeGrafter"/>
</dbReference>
<dbReference type="PANTHER" id="PTHR21089:SF26">
    <property type="entry name" value="AROM POLYPEPTIDE, PUTATIVE-RELATED"/>
    <property type="match status" value="1"/>
</dbReference>
<reference evidence="2" key="1">
    <citation type="submission" date="2021-01" db="EMBL/GenBank/DDBJ databases">
        <authorList>
            <consortium name="Aspergillus chevalieri M1 genome sequencing consortium"/>
            <person name="Kazuki M."/>
            <person name="Futagami T."/>
        </authorList>
    </citation>
    <scope>NUCLEOTIDE SEQUENCE</scope>
    <source>
        <strain evidence="2">M1</strain>
    </source>
</reference>
<dbReference type="RefSeq" id="XP_043140638.1">
    <property type="nucleotide sequence ID" value="XM_043283350.1"/>
</dbReference>
<dbReference type="InterPro" id="IPR013708">
    <property type="entry name" value="Shikimate_DH-bd_N"/>
</dbReference>
<dbReference type="SUPFAM" id="SSF53223">
    <property type="entry name" value="Aminoacid dehydrogenase-like, N-terminal domain"/>
    <property type="match status" value="1"/>
</dbReference>
<dbReference type="InterPro" id="IPR022893">
    <property type="entry name" value="Shikimate_DH_fam"/>
</dbReference>
<keyword evidence="3" id="KW-1185">Reference proteome</keyword>
<name>A0A7R7VWS9_ASPCH</name>